<dbReference type="InterPro" id="IPR036402">
    <property type="entry name" value="EF-Ts_dimer_sf"/>
</dbReference>
<dbReference type="InterPro" id="IPR001816">
    <property type="entry name" value="Transl_elong_EFTs/EF1B"/>
</dbReference>
<dbReference type="PROSITE" id="PS01127">
    <property type="entry name" value="EF_TS_2"/>
    <property type="match status" value="1"/>
</dbReference>
<name>A0A139AYF5_GONPJ</name>
<dbReference type="AlphaFoldDB" id="A0A139AYF5"/>
<evidence type="ECO:0000259" key="3">
    <source>
        <dbReference type="Pfam" id="PF00889"/>
    </source>
</evidence>
<dbReference type="Gene3D" id="3.30.479.20">
    <property type="entry name" value="Elongation factor Ts, dimerisation domain"/>
    <property type="match status" value="1"/>
</dbReference>
<evidence type="ECO:0000256" key="2">
    <source>
        <dbReference type="ARBA" id="ARBA00022917"/>
    </source>
</evidence>
<keyword evidence="2" id="KW-0648">Protein biosynthesis</keyword>
<proteinExistence type="predicted"/>
<gene>
    <name evidence="4" type="ORF">M427DRAFT_65604</name>
</gene>
<keyword evidence="5" id="KW-1185">Reference proteome</keyword>
<dbReference type="Gene3D" id="1.10.8.10">
    <property type="entry name" value="DNA helicase RuvA subunit, C-terminal domain"/>
    <property type="match status" value="1"/>
</dbReference>
<dbReference type="GO" id="GO:0003746">
    <property type="term" value="F:translation elongation factor activity"/>
    <property type="evidence" value="ECO:0007669"/>
    <property type="project" value="UniProtKB-KW"/>
</dbReference>
<protein>
    <recommendedName>
        <fullName evidence="3">Translation elongation factor EFTs/EF1B dimerisation domain-containing protein</fullName>
    </recommendedName>
</protein>
<organism evidence="4 5">
    <name type="scientific">Gonapodya prolifera (strain JEL478)</name>
    <name type="common">Monoblepharis prolifera</name>
    <dbReference type="NCBI Taxonomy" id="1344416"/>
    <lineage>
        <taxon>Eukaryota</taxon>
        <taxon>Fungi</taxon>
        <taxon>Fungi incertae sedis</taxon>
        <taxon>Chytridiomycota</taxon>
        <taxon>Chytridiomycota incertae sedis</taxon>
        <taxon>Monoblepharidomycetes</taxon>
        <taxon>Monoblepharidales</taxon>
        <taxon>Gonapodyaceae</taxon>
        <taxon>Gonapodya</taxon>
    </lineage>
</organism>
<dbReference type="GO" id="GO:0005739">
    <property type="term" value="C:mitochondrion"/>
    <property type="evidence" value="ECO:0007669"/>
    <property type="project" value="GOC"/>
</dbReference>
<feature type="domain" description="Translation elongation factor EFTs/EF1B dimerisation" evidence="3">
    <location>
        <begin position="132"/>
        <end position="161"/>
    </location>
</feature>
<dbReference type="InterPro" id="IPR018101">
    <property type="entry name" value="Transl_elong_Ts_CS"/>
</dbReference>
<dbReference type="GO" id="GO:0070125">
    <property type="term" value="P:mitochondrial translational elongation"/>
    <property type="evidence" value="ECO:0007669"/>
    <property type="project" value="TreeGrafter"/>
</dbReference>
<dbReference type="InterPro" id="IPR014039">
    <property type="entry name" value="Transl_elong_EFTs/EF1B_dimer"/>
</dbReference>
<evidence type="ECO:0000313" key="5">
    <source>
        <dbReference type="Proteomes" id="UP000070544"/>
    </source>
</evidence>
<sequence>MAAAIPARCHGIHLRLARSIPRTLLTPSHAFTSSTLRLSSPPSTASDEAVKPSVQLVAKIRKITENSVSITRARAALAATANDLDAAMAWLADDEARSGAAKAATLAGRHAGQGLVCVAIAPPAGPGGVPTAAMVEVNCETDFVARNDVFREACARVGSSVAIMGAGGELGEAEGGVHTTDPLLPSLPLSLLLSLPALPLPFAPAPTDPTLIQPPQPLSTHLSSAISKVGENLVLRRGASLATSTPSSSSHSSTPDAASLLAAGAHAHSDLPALYSPPNPATQPGVPPPARILLGRVAALVLLRVHHPTLPAALARAAAGGADPVEKVVGWADKVAAHVVATGGGGEQAEAGSAPVKVEDQEFLYGGGTVGEVLSREASAVFGEGTKVVLEGVWRWEVGV</sequence>
<dbReference type="SUPFAM" id="SSF54713">
    <property type="entry name" value="Elongation factor Ts (EF-Ts), dimerisation domain"/>
    <property type="match status" value="1"/>
</dbReference>
<dbReference type="Proteomes" id="UP000070544">
    <property type="component" value="Unassembled WGS sequence"/>
</dbReference>
<dbReference type="OrthoDB" id="277235at2759"/>
<reference evidence="4 5" key="1">
    <citation type="journal article" date="2015" name="Genome Biol. Evol.">
        <title>Phylogenomic analyses indicate that early fungi evolved digesting cell walls of algal ancestors of land plants.</title>
        <authorList>
            <person name="Chang Y."/>
            <person name="Wang S."/>
            <person name="Sekimoto S."/>
            <person name="Aerts A.L."/>
            <person name="Choi C."/>
            <person name="Clum A."/>
            <person name="LaButti K.M."/>
            <person name="Lindquist E.A."/>
            <person name="Yee Ngan C."/>
            <person name="Ohm R.A."/>
            <person name="Salamov A.A."/>
            <person name="Grigoriev I.V."/>
            <person name="Spatafora J.W."/>
            <person name="Berbee M.L."/>
        </authorList>
    </citation>
    <scope>NUCLEOTIDE SEQUENCE [LARGE SCALE GENOMIC DNA]</scope>
    <source>
        <strain evidence="4 5">JEL478</strain>
    </source>
</reference>
<dbReference type="EMBL" id="KQ965732">
    <property type="protein sequence ID" value="KXS21593.1"/>
    <property type="molecule type" value="Genomic_DNA"/>
</dbReference>
<evidence type="ECO:0000256" key="1">
    <source>
        <dbReference type="ARBA" id="ARBA00022768"/>
    </source>
</evidence>
<dbReference type="STRING" id="1344416.A0A139AYF5"/>
<dbReference type="PANTHER" id="PTHR11741">
    <property type="entry name" value="ELONGATION FACTOR TS"/>
    <property type="match status" value="1"/>
</dbReference>
<dbReference type="PANTHER" id="PTHR11741:SF0">
    <property type="entry name" value="ELONGATION FACTOR TS, MITOCHONDRIAL"/>
    <property type="match status" value="1"/>
</dbReference>
<dbReference type="Pfam" id="PF00889">
    <property type="entry name" value="EF_TS"/>
    <property type="match status" value="1"/>
</dbReference>
<keyword evidence="1" id="KW-0251">Elongation factor</keyword>
<accession>A0A139AYF5</accession>
<evidence type="ECO:0000313" key="4">
    <source>
        <dbReference type="EMBL" id="KXS21593.1"/>
    </source>
</evidence>